<dbReference type="PANTHER" id="PTHR42755:SF1">
    <property type="entry name" value="3-DEOXY-D-MANNO-OCTULOSONIC ACID TRANSFERASE, MITOCHONDRIAL-RELATED"/>
    <property type="match status" value="1"/>
</dbReference>
<dbReference type="AlphaFoldDB" id="A0A2V1K004"/>
<comment type="function">
    <text evidence="9">Involved in lipopolysaccharide (LPS) biosynthesis. Catalyzes the transfer of 3-deoxy-D-manno-octulosonate (Kdo) residue(s) from CMP-Kdo to lipid IV(A), the tetraacyldisaccharide-1,4'-bisphosphate precursor of lipid A.</text>
</comment>
<dbReference type="Gene3D" id="3.40.50.2000">
    <property type="entry name" value="Glycogen Phosphorylase B"/>
    <property type="match status" value="1"/>
</dbReference>
<dbReference type="GO" id="GO:0043842">
    <property type="term" value="F:Kdo transferase activity"/>
    <property type="evidence" value="ECO:0007669"/>
    <property type="project" value="UniProtKB-EC"/>
</dbReference>
<evidence type="ECO:0000256" key="6">
    <source>
        <dbReference type="ARBA" id="ARBA00049183"/>
    </source>
</evidence>
<dbReference type="EC" id="2.4.99.12" evidence="2 9"/>
<dbReference type="GO" id="GO:0005886">
    <property type="term" value="C:plasma membrane"/>
    <property type="evidence" value="ECO:0007669"/>
    <property type="project" value="UniProtKB-SubCell"/>
</dbReference>
<dbReference type="GO" id="GO:0009244">
    <property type="term" value="P:lipopolysaccharide core region biosynthetic process"/>
    <property type="evidence" value="ECO:0007669"/>
    <property type="project" value="UniProtKB-UniRule"/>
</dbReference>
<dbReference type="InterPro" id="IPR007507">
    <property type="entry name" value="Glycos_transf_N"/>
</dbReference>
<keyword evidence="12" id="KW-1185">Reference proteome</keyword>
<sequence length="458" mass="49423">MARFFYSLLLYVLAPLVWLLLARRARRSGGRWQVMGGERFGRYGDHVLPQGAVWMHAVSLGETRASEPLVRALLLAGQTVVMTHMTATGRAEGARLFAQAIEQGQLVQLWQPYDFPGATRRFMQALRPRCGVLMEREIWPNLLAAAEQARVPMVMVSARFSASSLRQALRFRALLGPALASLDDVLAQTEMDAQRLREAGARQVSVMGNLKFDMGLPEPLLAAGHAWRRALGRPVVLLASARDGEEQMLIDAVKVAMPSSGAAMPVTQAGNVRVAVASSAESVAQTPLWLVVPRHPQRFDEAAGILAGLDGTLLRRSTLGTLERMAEGHEDDMQALRNATVLLGDSLGEMPFYYAAADVVLMGGSFAPMGGQNVIEACAAGAPAVVGPNTWNFEQAVVDGCAAGAIEQVPDLPLALAVAQSWIDQSSERARRAAAAREWVAAHRGATERALRVLAAYF</sequence>
<dbReference type="SUPFAM" id="SSF53756">
    <property type="entry name" value="UDP-Glycosyltransferase/glycogen phosphorylase"/>
    <property type="match status" value="1"/>
</dbReference>
<dbReference type="UniPathway" id="UPA00958"/>
<evidence type="ECO:0000256" key="9">
    <source>
        <dbReference type="RuleBase" id="RU365103"/>
    </source>
</evidence>
<dbReference type="Gene3D" id="3.40.50.11720">
    <property type="entry name" value="3-Deoxy-D-manno-octulosonic-acid transferase, N-terminal domain"/>
    <property type="match status" value="1"/>
</dbReference>
<keyword evidence="9" id="KW-0472">Membrane</keyword>
<gene>
    <name evidence="11" type="ORF">DD235_13690</name>
</gene>
<evidence type="ECO:0000256" key="2">
    <source>
        <dbReference type="ARBA" id="ARBA00012621"/>
    </source>
</evidence>
<evidence type="ECO:0000256" key="5">
    <source>
        <dbReference type="ARBA" id="ARBA00031445"/>
    </source>
</evidence>
<dbReference type="PANTHER" id="PTHR42755">
    <property type="entry name" value="3-DEOXY-MANNO-OCTULOSONATE CYTIDYLYLTRANSFERASE"/>
    <property type="match status" value="1"/>
</dbReference>
<reference evidence="12" key="1">
    <citation type="submission" date="2018-05" db="EMBL/GenBank/DDBJ databases">
        <authorList>
            <person name="Li Y."/>
        </authorList>
    </citation>
    <scope>NUCLEOTIDE SEQUENCE [LARGE SCALE GENOMIC DNA]</scope>
    <source>
        <strain evidence="12">3d-2-2</strain>
    </source>
</reference>
<comment type="caution">
    <text evidence="11">The sequence shown here is derived from an EMBL/GenBank/DDBJ whole genome shotgun (WGS) entry which is preliminary data.</text>
</comment>
<dbReference type="EMBL" id="QETA01000006">
    <property type="protein sequence ID" value="PWF21845.1"/>
    <property type="molecule type" value="Genomic_DNA"/>
</dbReference>
<feature type="domain" description="3-deoxy-D-manno-octulosonic-acid transferase N-terminal" evidence="10">
    <location>
        <begin position="38"/>
        <end position="214"/>
    </location>
</feature>
<evidence type="ECO:0000256" key="1">
    <source>
        <dbReference type="ARBA" id="ARBA00004713"/>
    </source>
</evidence>
<evidence type="ECO:0000256" key="7">
    <source>
        <dbReference type="PIRSR" id="PIRSR639901-1"/>
    </source>
</evidence>
<feature type="site" description="Transition state stabilizer" evidence="8">
    <location>
        <position position="135"/>
    </location>
</feature>
<dbReference type="GO" id="GO:0009245">
    <property type="term" value="P:lipid A biosynthetic process"/>
    <property type="evidence" value="ECO:0007669"/>
    <property type="project" value="TreeGrafter"/>
</dbReference>
<proteinExistence type="inferred from homology"/>
<evidence type="ECO:0000259" key="10">
    <source>
        <dbReference type="Pfam" id="PF04413"/>
    </source>
</evidence>
<keyword evidence="9" id="KW-0448">Lipopolysaccharide biosynthesis</keyword>
<evidence type="ECO:0000256" key="3">
    <source>
        <dbReference type="ARBA" id="ARBA00019077"/>
    </source>
</evidence>
<feature type="site" description="Transition state stabilizer" evidence="8">
    <location>
        <position position="211"/>
    </location>
</feature>
<protein>
    <recommendedName>
        <fullName evidence="3 9">3-deoxy-D-manno-octulosonic acid transferase</fullName>
        <shortName evidence="9">Kdo transferase</shortName>
        <ecNumber evidence="2 9">2.4.99.12</ecNumber>
    </recommendedName>
    <alternativeName>
        <fullName evidence="5 9">Lipid IV(A) 3-deoxy-D-manno-octulosonic acid transferase</fullName>
    </alternativeName>
</protein>
<dbReference type="InterPro" id="IPR039901">
    <property type="entry name" value="Kdotransferase"/>
</dbReference>
<keyword evidence="4 9" id="KW-0808">Transferase</keyword>
<evidence type="ECO:0000313" key="11">
    <source>
        <dbReference type="EMBL" id="PWF21845.1"/>
    </source>
</evidence>
<dbReference type="InterPro" id="IPR038107">
    <property type="entry name" value="Glycos_transf_N_sf"/>
</dbReference>
<comment type="similarity">
    <text evidence="9">Belongs to the glycosyltransferase group 1 family.</text>
</comment>
<dbReference type="Proteomes" id="UP000245212">
    <property type="component" value="Unassembled WGS sequence"/>
</dbReference>
<comment type="pathway">
    <text evidence="1 9">Bacterial outer membrane biogenesis; LPS core biosynthesis.</text>
</comment>
<feature type="active site" description="Proton acceptor" evidence="7">
    <location>
        <position position="62"/>
    </location>
</feature>
<evidence type="ECO:0000313" key="12">
    <source>
        <dbReference type="Proteomes" id="UP000245212"/>
    </source>
</evidence>
<dbReference type="Pfam" id="PF04413">
    <property type="entry name" value="Glycos_transf_N"/>
    <property type="match status" value="1"/>
</dbReference>
<name>A0A2V1K004_9BURK</name>
<comment type="catalytic activity">
    <reaction evidence="6 9">
        <text>lipid IVA (E. coli) + CMP-3-deoxy-beta-D-manno-octulosonate = alpha-Kdo-(2-&gt;6)-lipid IVA (E. coli) + CMP + H(+)</text>
        <dbReference type="Rhea" id="RHEA:28066"/>
        <dbReference type="ChEBI" id="CHEBI:15378"/>
        <dbReference type="ChEBI" id="CHEBI:58603"/>
        <dbReference type="ChEBI" id="CHEBI:60364"/>
        <dbReference type="ChEBI" id="CHEBI:60377"/>
        <dbReference type="ChEBI" id="CHEBI:85987"/>
        <dbReference type="EC" id="2.4.99.12"/>
    </reaction>
</comment>
<keyword evidence="9" id="KW-1003">Cell membrane</keyword>
<dbReference type="RefSeq" id="WP_109062661.1">
    <property type="nucleotide sequence ID" value="NZ_QETA01000006.1"/>
</dbReference>
<evidence type="ECO:0000256" key="8">
    <source>
        <dbReference type="PIRSR" id="PIRSR639901-2"/>
    </source>
</evidence>
<organism evidence="11 12">
    <name type="scientific">Corticimicrobacter populi</name>
    <dbReference type="NCBI Taxonomy" id="2175229"/>
    <lineage>
        <taxon>Bacteria</taxon>
        <taxon>Pseudomonadati</taxon>
        <taxon>Pseudomonadota</taxon>
        <taxon>Betaproteobacteria</taxon>
        <taxon>Burkholderiales</taxon>
        <taxon>Alcaligenaceae</taxon>
        <taxon>Corticimicrobacter</taxon>
    </lineage>
</organism>
<accession>A0A2V1K004</accession>
<evidence type="ECO:0000256" key="4">
    <source>
        <dbReference type="ARBA" id="ARBA00022679"/>
    </source>
</evidence>
<comment type="subcellular location">
    <subcellularLocation>
        <location evidence="9">Cell membrane</location>
    </subcellularLocation>
</comment>